<name>A0A1K2ISK0_9FLAO</name>
<protein>
    <submittedName>
        <fullName evidence="1">Uncharacterized protein</fullName>
    </submittedName>
</protein>
<evidence type="ECO:0000313" key="1">
    <source>
        <dbReference type="EMBL" id="SFZ95286.1"/>
    </source>
</evidence>
<reference evidence="2" key="1">
    <citation type="submission" date="2016-10" db="EMBL/GenBank/DDBJ databases">
        <authorList>
            <person name="Varghese N."/>
            <person name="Submissions S."/>
        </authorList>
    </citation>
    <scope>NUCLEOTIDE SEQUENCE [LARGE SCALE GENOMIC DNA]</scope>
    <source>
        <strain evidence="2">SUR2</strain>
    </source>
</reference>
<keyword evidence="2" id="KW-1185">Reference proteome</keyword>
<proteinExistence type="predicted"/>
<sequence length="145" mass="17513">MKQNILEFYSNLDKARDRALWLEFEHRNVNKQFVVFDGPEDNNNYFVADIQTAQEMEIKHQYYSLPENYQHWTYGDLKGIVGDPEILSHWEEIIGKFQVMEGELLKFILKYQIPLEKIIRHELGCRGFDDNNWVGFQESEKYWMK</sequence>
<dbReference type="EMBL" id="FPKW01000009">
    <property type="protein sequence ID" value="SFZ95286.1"/>
    <property type="molecule type" value="Genomic_DNA"/>
</dbReference>
<accession>A0A1K2ISK0</accession>
<dbReference type="AlphaFoldDB" id="A0A1K2ISK0"/>
<dbReference type="RefSeq" id="WP_072410483.1">
    <property type="nucleotide sequence ID" value="NZ_FPKW01000009.1"/>
</dbReference>
<dbReference type="OrthoDB" id="1201446at2"/>
<dbReference type="Proteomes" id="UP000182034">
    <property type="component" value="Unassembled WGS sequence"/>
</dbReference>
<dbReference type="STRING" id="1612149.SAMN05216324_10942"/>
<organism evidence="1 2">
    <name type="scientific">Chryseobacterium limigenitum</name>
    <dbReference type="NCBI Taxonomy" id="1612149"/>
    <lineage>
        <taxon>Bacteria</taxon>
        <taxon>Pseudomonadati</taxon>
        <taxon>Bacteroidota</taxon>
        <taxon>Flavobacteriia</taxon>
        <taxon>Flavobacteriales</taxon>
        <taxon>Weeksellaceae</taxon>
        <taxon>Chryseobacterium group</taxon>
        <taxon>Chryseobacterium</taxon>
    </lineage>
</organism>
<evidence type="ECO:0000313" key="2">
    <source>
        <dbReference type="Proteomes" id="UP000182034"/>
    </source>
</evidence>
<gene>
    <name evidence="1" type="ORF">SAMN05216324_10942</name>
</gene>